<dbReference type="EMBL" id="JBHUOV010000002">
    <property type="protein sequence ID" value="MFD2823911.1"/>
    <property type="molecule type" value="Genomic_DNA"/>
</dbReference>
<name>A0ABW5WR41_9FLAO</name>
<proteinExistence type="predicted"/>
<dbReference type="Pfam" id="PF10043">
    <property type="entry name" value="DUF2279"/>
    <property type="match status" value="1"/>
</dbReference>
<dbReference type="InterPro" id="IPR018736">
    <property type="entry name" value="DUF2279_periplasmic_lipo"/>
</dbReference>
<comment type="caution">
    <text evidence="2">The sequence shown here is derived from an EMBL/GenBank/DDBJ whole genome shotgun (WGS) entry which is preliminary data.</text>
</comment>
<accession>A0ABW5WR41</accession>
<feature type="signal peptide" evidence="1">
    <location>
        <begin position="1"/>
        <end position="19"/>
    </location>
</feature>
<evidence type="ECO:0000256" key="1">
    <source>
        <dbReference type="SAM" id="SignalP"/>
    </source>
</evidence>
<dbReference type="RefSeq" id="WP_221267576.1">
    <property type="nucleotide sequence ID" value="NZ_JBHUOV010000002.1"/>
</dbReference>
<organism evidence="2 3">
    <name type="scientific">Lacinutrix iliipiscaria</name>
    <dbReference type="NCBI Taxonomy" id="1230532"/>
    <lineage>
        <taxon>Bacteria</taxon>
        <taxon>Pseudomonadati</taxon>
        <taxon>Bacteroidota</taxon>
        <taxon>Flavobacteriia</taxon>
        <taxon>Flavobacteriales</taxon>
        <taxon>Flavobacteriaceae</taxon>
        <taxon>Lacinutrix</taxon>
    </lineage>
</organism>
<feature type="chain" id="PRO_5045969532" evidence="1">
    <location>
        <begin position="20"/>
        <end position="302"/>
    </location>
</feature>
<evidence type="ECO:0000313" key="3">
    <source>
        <dbReference type="Proteomes" id="UP001597533"/>
    </source>
</evidence>
<protein>
    <submittedName>
        <fullName evidence="2">DUF2279 domain-containing protein</fullName>
    </submittedName>
</protein>
<dbReference type="Proteomes" id="UP001597533">
    <property type="component" value="Unassembled WGS sequence"/>
</dbReference>
<evidence type="ECO:0000313" key="2">
    <source>
        <dbReference type="EMBL" id="MFD2823911.1"/>
    </source>
</evidence>
<keyword evidence="3" id="KW-1185">Reference proteome</keyword>
<sequence>MKSLLYILAICCLATSAYSQSKVNTFLTPSDTLNKPRRNALVISEVSIIGLSLVGLDQLWYADYERSKLHTLNDNNEWLQMDKLGHAFTSYQMGRLGANLLEWTGVSENHQLIYGATLGFGFLTVVEVFDGFSEEWGFSWGDMISNAAGTGLYVGQELLWKEQRIALKYSFHQTQFAAQRPDKLGNGLLEEMLKDYNGQTYWLSANVSSFFKNEKIPKWINVAFGYGAEGMLTGTNESIDGMFVNQDRKRQFYLSLDVDLTRIKTQSHLLKTVFGVLNVIKLPFPTVEFNDKNDIKFHAIYF</sequence>
<keyword evidence="1" id="KW-0732">Signal</keyword>
<reference evidence="3" key="1">
    <citation type="journal article" date="2019" name="Int. J. Syst. Evol. Microbiol.">
        <title>The Global Catalogue of Microorganisms (GCM) 10K type strain sequencing project: providing services to taxonomists for standard genome sequencing and annotation.</title>
        <authorList>
            <consortium name="The Broad Institute Genomics Platform"/>
            <consortium name="The Broad Institute Genome Sequencing Center for Infectious Disease"/>
            <person name="Wu L."/>
            <person name="Ma J."/>
        </authorList>
    </citation>
    <scope>NUCLEOTIDE SEQUENCE [LARGE SCALE GENOMIC DNA]</scope>
    <source>
        <strain evidence="3">KCTC 32141</strain>
    </source>
</reference>
<gene>
    <name evidence="2" type="ORF">ACFS5M_09535</name>
</gene>